<keyword evidence="3" id="KW-1185">Reference proteome</keyword>
<gene>
    <name evidence="2" type="ordered locus">DP0321</name>
</gene>
<dbReference type="HOGENOM" id="CLU_1989052_0_0_7"/>
<accession>Q6ARH5</accession>
<dbReference type="OrthoDB" id="7068086at2"/>
<protein>
    <submittedName>
        <fullName evidence="2">Uncharacterized protein</fullName>
    </submittedName>
</protein>
<organism evidence="2 3">
    <name type="scientific">Desulfotalea psychrophila (strain LSv54 / DSM 12343)</name>
    <dbReference type="NCBI Taxonomy" id="177439"/>
    <lineage>
        <taxon>Bacteria</taxon>
        <taxon>Pseudomonadati</taxon>
        <taxon>Thermodesulfobacteriota</taxon>
        <taxon>Desulfobulbia</taxon>
        <taxon>Desulfobulbales</taxon>
        <taxon>Desulfocapsaceae</taxon>
        <taxon>Desulfotalea</taxon>
    </lineage>
</organism>
<reference evidence="3" key="1">
    <citation type="journal article" date="2004" name="Environ. Microbiol.">
        <title>The genome of Desulfotalea psychrophila, a sulfate-reducing bacterium from permanently cold Arctic sediments.</title>
        <authorList>
            <person name="Rabus R."/>
            <person name="Ruepp A."/>
            <person name="Frickey T."/>
            <person name="Rattei T."/>
            <person name="Fartmann B."/>
            <person name="Stark M."/>
            <person name="Bauer M."/>
            <person name="Zibat A."/>
            <person name="Lombardot T."/>
            <person name="Becker I."/>
            <person name="Amann J."/>
            <person name="Gellner K."/>
            <person name="Teeling H."/>
            <person name="Leuschner W.D."/>
            <person name="Gloeckner F.-O."/>
            <person name="Lupas A.N."/>
            <person name="Amann R."/>
            <person name="Klenk H.-P."/>
        </authorList>
    </citation>
    <scope>NUCLEOTIDE SEQUENCE [LARGE SCALE GENOMIC DNA]</scope>
    <source>
        <strain evidence="3">DSM 12343 / LSv54</strain>
    </source>
</reference>
<dbReference type="STRING" id="177439.DP0321"/>
<dbReference type="KEGG" id="dps:DP0321"/>
<dbReference type="AlphaFoldDB" id="Q6ARH5"/>
<feature type="region of interest" description="Disordered" evidence="1">
    <location>
        <begin position="105"/>
        <end position="125"/>
    </location>
</feature>
<name>Q6ARH5_DESPS</name>
<evidence type="ECO:0000313" key="2">
    <source>
        <dbReference type="EMBL" id="CAG35050.1"/>
    </source>
</evidence>
<dbReference type="EMBL" id="CR522870">
    <property type="protein sequence ID" value="CAG35050.1"/>
    <property type="molecule type" value="Genomic_DNA"/>
</dbReference>
<dbReference type="eggNOG" id="ENOG5033JII">
    <property type="taxonomic scope" value="Bacteria"/>
</dbReference>
<evidence type="ECO:0000256" key="1">
    <source>
        <dbReference type="SAM" id="MobiDB-lite"/>
    </source>
</evidence>
<sequence>MKDRNIINKYIEKIQKVLKPRLRRDIGMNIIVYPAKMQGGVVEVKLESGLQDDYSVKDTYETVNEILKVVPQRLVSGNIDGVTFGGTNISMEENRILFIKGEDTDWSEGDADKDIGKVLNPPKRR</sequence>
<dbReference type="Proteomes" id="UP000000602">
    <property type="component" value="Chromosome"/>
</dbReference>
<evidence type="ECO:0000313" key="3">
    <source>
        <dbReference type="Proteomes" id="UP000000602"/>
    </source>
</evidence>
<dbReference type="RefSeq" id="WP_011187566.1">
    <property type="nucleotide sequence ID" value="NC_006138.1"/>
</dbReference>
<proteinExistence type="predicted"/>